<dbReference type="Gramene" id="OE9A066786T1">
    <property type="protein sequence ID" value="OE9A066786C1"/>
    <property type="gene ID" value="OE9A066786"/>
</dbReference>
<proteinExistence type="predicted"/>
<dbReference type="AlphaFoldDB" id="A0A8S0UU27"/>
<evidence type="ECO:0000313" key="1">
    <source>
        <dbReference type="EMBL" id="CAA3024237.1"/>
    </source>
</evidence>
<dbReference type="EMBL" id="CACTIH010009105">
    <property type="protein sequence ID" value="CAA3024237.1"/>
    <property type="molecule type" value="Genomic_DNA"/>
</dbReference>
<keyword evidence="2" id="KW-1185">Reference proteome</keyword>
<comment type="caution">
    <text evidence="1">The sequence shown here is derived from an EMBL/GenBank/DDBJ whole genome shotgun (WGS) entry which is preliminary data.</text>
</comment>
<feature type="non-terminal residue" evidence="1">
    <location>
        <position position="1"/>
    </location>
</feature>
<protein>
    <submittedName>
        <fullName evidence="1">Uncharacterized protein</fullName>
    </submittedName>
</protein>
<reference evidence="1 2" key="1">
    <citation type="submission" date="2019-12" db="EMBL/GenBank/DDBJ databases">
        <authorList>
            <person name="Alioto T."/>
            <person name="Alioto T."/>
            <person name="Gomez Garrido J."/>
        </authorList>
    </citation>
    <scope>NUCLEOTIDE SEQUENCE [LARGE SCALE GENOMIC DNA]</scope>
</reference>
<accession>A0A8S0UU27</accession>
<dbReference type="Proteomes" id="UP000594638">
    <property type="component" value="Unassembled WGS sequence"/>
</dbReference>
<evidence type="ECO:0000313" key="2">
    <source>
        <dbReference type="Proteomes" id="UP000594638"/>
    </source>
</evidence>
<organism evidence="1 2">
    <name type="scientific">Olea europaea subsp. europaea</name>
    <dbReference type="NCBI Taxonomy" id="158383"/>
    <lineage>
        <taxon>Eukaryota</taxon>
        <taxon>Viridiplantae</taxon>
        <taxon>Streptophyta</taxon>
        <taxon>Embryophyta</taxon>
        <taxon>Tracheophyta</taxon>
        <taxon>Spermatophyta</taxon>
        <taxon>Magnoliopsida</taxon>
        <taxon>eudicotyledons</taxon>
        <taxon>Gunneridae</taxon>
        <taxon>Pentapetalae</taxon>
        <taxon>asterids</taxon>
        <taxon>lamiids</taxon>
        <taxon>Lamiales</taxon>
        <taxon>Oleaceae</taxon>
        <taxon>Oleeae</taxon>
        <taxon>Olea</taxon>
    </lineage>
</organism>
<sequence>MVVEMFGGWFWFDDGGCFCWNLLQVWRKVWRPWWQSQTGITVVVAVLNGYNDNGKVLIRRHCSGDAVKTGTDFDVRLAPLQEYMGHLQETKNIFSRHHYCVGMCRCDGVGGGIATSALLASLCDVDIGGVGE</sequence>
<name>A0A8S0UU27_OLEEU</name>
<gene>
    <name evidence="1" type="ORF">OLEA9_A066786</name>
</gene>